<evidence type="ECO:0000313" key="2">
    <source>
        <dbReference type="Proteomes" id="UP000440578"/>
    </source>
</evidence>
<dbReference type="EMBL" id="VIIS01000436">
    <property type="protein sequence ID" value="KAF0309092.1"/>
    <property type="molecule type" value="Genomic_DNA"/>
</dbReference>
<sequence length="136" mass="14793">MVFFPFPFRNWSHMMEPHLLCLIILTCPDSVHKGNSHGHFKVPPWVLSILVDTPGTVGILSVSGKRLCRLCDGESMTCDLTLWGGPSVPGWVCLGMLGHMAPFVSFLAGPRCLCASEGAPAPPPQRSELTVTLYCI</sequence>
<reference evidence="1 2" key="1">
    <citation type="submission" date="2019-07" db="EMBL/GenBank/DDBJ databases">
        <title>Draft genome assembly of a fouling barnacle, Amphibalanus amphitrite (Darwin, 1854): The first reference genome for Thecostraca.</title>
        <authorList>
            <person name="Kim W."/>
        </authorList>
    </citation>
    <scope>NUCLEOTIDE SEQUENCE [LARGE SCALE GENOMIC DNA]</scope>
    <source>
        <strain evidence="1">SNU_AA5</strain>
        <tissue evidence="1">Soma without cirri and trophi</tissue>
    </source>
</reference>
<dbReference type="AlphaFoldDB" id="A0A6A4X434"/>
<proteinExistence type="predicted"/>
<protein>
    <submittedName>
        <fullName evidence="1">Uncharacterized protein</fullName>
    </submittedName>
</protein>
<comment type="caution">
    <text evidence="1">The sequence shown here is derived from an EMBL/GenBank/DDBJ whole genome shotgun (WGS) entry which is preliminary data.</text>
</comment>
<gene>
    <name evidence="1" type="ORF">FJT64_002106</name>
</gene>
<evidence type="ECO:0000313" key="1">
    <source>
        <dbReference type="EMBL" id="KAF0309092.1"/>
    </source>
</evidence>
<organism evidence="1 2">
    <name type="scientific">Amphibalanus amphitrite</name>
    <name type="common">Striped barnacle</name>
    <name type="synonym">Balanus amphitrite</name>
    <dbReference type="NCBI Taxonomy" id="1232801"/>
    <lineage>
        <taxon>Eukaryota</taxon>
        <taxon>Metazoa</taxon>
        <taxon>Ecdysozoa</taxon>
        <taxon>Arthropoda</taxon>
        <taxon>Crustacea</taxon>
        <taxon>Multicrustacea</taxon>
        <taxon>Cirripedia</taxon>
        <taxon>Thoracica</taxon>
        <taxon>Thoracicalcarea</taxon>
        <taxon>Balanomorpha</taxon>
        <taxon>Balanoidea</taxon>
        <taxon>Balanidae</taxon>
        <taxon>Amphibalaninae</taxon>
        <taxon>Amphibalanus</taxon>
    </lineage>
</organism>
<name>A0A6A4X434_AMPAM</name>
<keyword evidence="2" id="KW-1185">Reference proteome</keyword>
<dbReference type="Proteomes" id="UP000440578">
    <property type="component" value="Unassembled WGS sequence"/>
</dbReference>
<accession>A0A6A4X434</accession>